<dbReference type="Pfam" id="PF00497">
    <property type="entry name" value="SBP_bac_3"/>
    <property type="match status" value="1"/>
</dbReference>
<dbReference type="SMART" id="SM00079">
    <property type="entry name" value="PBPe"/>
    <property type="match status" value="1"/>
</dbReference>
<dbReference type="PANTHER" id="PTHR35936">
    <property type="entry name" value="MEMBRANE-BOUND LYTIC MUREIN TRANSGLYCOSYLASE F"/>
    <property type="match status" value="1"/>
</dbReference>
<dbReference type="InterPro" id="IPR001638">
    <property type="entry name" value="Solute-binding_3/MltF_N"/>
</dbReference>
<dbReference type="Gene3D" id="3.40.190.10">
    <property type="entry name" value="Periplasmic binding protein-like II"/>
    <property type="match status" value="2"/>
</dbReference>
<dbReference type="SMART" id="SM00062">
    <property type="entry name" value="PBPb"/>
    <property type="match status" value="1"/>
</dbReference>
<feature type="domain" description="Solute-binding protein family 3/N-terminal" evidence="2">
    <location>
        <begin position="84"/>
        <end position="315"/>
    </location>
</feature>
<dbReference type="EMBL" id="BNCH01000001">
    <property type="protein sequence ID" value="GHE90708.1"/>
    <property type="molecule type" value="Genomic_DNA"/>
</dbReference>
<reference evidence="5" key="1">
    <citation type="journal article" date="2019" name="Int. J. Syst. Evol. Microbiol.">
        <title>The Global Catalogue of Microorganisms (GCM) 10K type strain sequencing project: providing services to taxonomists for standard genome sequencing and annotation.</title>
        <authorList>
            <consortium name="The Broad Institute Genomics Platform"/>
            <consortium name="The Broad Institute Genome Sequencing Center for Infectious Disease"/>
            <person name="Wu L."/>
            <person name="Ma J."/>
        </authorList>
    </citation>
    <scope>NUCLEOTIDE SEQUENCE [LARGE SCALE GENOMIC DNA]</scope>
    <source>
        <strain evidence="5">KCTC 42443</strain>
    </source>
</reference>
<evidence type="ECO:0000313" key="4">
    <source>
        <dbReference type="EMBL" id="GHE90708.1"/>
    </source>
</evidence>
<evidence type="ECO:0000313" key="5">
    <source>
        <dbReference type="Proteomes" id="UP000609802"/>
    </source>
</evidence>
<dbReference type="SUPFAM" id="SSF53850">
    <property type="entry name" value="Periplasmic binding protein-like II"/>
    <property type="match status" value="1"/>
</dbReference>
<dbReference type="InterPro" id="IPR001320">
    <property type="entry name" value="Iontro_rcpt_C"/>
</dbReference>
<keyword evidence="5" id="KW-1185">Reference proteome</keyword>
<protein>
    <submittedName>
        <fullName evidence="4">Amino acid ABC transporter substrate-binding protein</fullName>
    </submittedName>
</protein>
<feature type="domain" description="Ionotropic glutamate receptor C-terminal" evidence="3">
    <location>
        <begin position="84"/>
        <end position="314"/>
    </location>
</feature>
<organism evidence="4 5">
    <name type="scientific">Aliiroseovarius zhejiangensis</name>
    <dbReference type="NCBI Taxonomy" id="1632025"/>
    <lineage>
        <taxon>Bacteria</taxon>
        <taxon>Pseudomonadati</taxon>
        <taxon>Pseudomonadota</taxon>
        <taxon>Alphaproteobacteria</taxon>
        <taxon>Rhodobacterales</taxon>
        <taxon>Paracoccaceae</taxon>
        <taxon>Aliiroseovarius</taxon>
    </lineage>
</organism>
<comment type="caution">
    <text evidence="4">The sequence shown here is derived from an EMBL/GenBank/DDBJ whole genome shotgun (WGS) entry which is preliminary data.</text>
</comment>
<dbReference type="PANTHER" id="PTHR35936:SF35">
    <property type="entry name" value="L-CYSTINE-BINDING PROTEIN TCYJ"/>
    <property type="match status" value="1"/>
</dbReference>
<evidence type="ECO:0000256" key="1">
    <source>
        <dbReference type="ARBA" id="ARBA00022729"/>
    </source>
</evidence>
<proteinExistence type="predicted"/>
<sequence>MKAGADGCKPAAPAPFGDRLVAVAKSQLHLDSQVRPALKSQGAFQLEIPMKPIFATALMFSLLGATSALADNHCADGKTLTPDVLTIATGNPAYYPWVMDDDPASGAGFEAAVAYEVAKRMGFEKDAVVWTRATFDQSIQPGAKEFDVNLQQFSITEDREKVVDFSEPYYSAAMAVLVRQPTIDGGATADIESLKSLKWGVMAGTTALETVNAVIAPPDAPLLYDDNVNVVEAMKANQIDAALFDLPTALYLSAVTLDDGALLGQFPADRSENPDQFGILMEEGSPLKACVDEALTAMKEDGTLAAIEAEWLQETTGVPLIK</sequence>
<name>A0ABQ3IQL0_9RHOB</name>
<evidence type="ECO:0000259" key="3">
    <source>
        <dbReference type="SMART" id="SM00079"/>
    </source>
</evidence>
<dbReference type="CDD" id="cd13530">
    <property type="entry name" value="PBP2_peptides_like"/>
    <property type="match status" value="1"/>
</dbReference>
<dbReference type="Proteomes" id="UP000609802">
    <property type="component" value="Unassembled WGS sequence"/>
</dbReference>
<gene>
    <name evidence="4" type="ORF">GCM10016455_08890</name>
</gene>
<accession>A0ABQ3IQL0</accession>
<keyword evidence="1" id="KW-0732">Signal</keyword>
<evidence type="ECO:0000259" key="2">
    <source>
        <dbReference type="SMART" id="SM00062"/>
    </source>
</evidence>